<gene>
    <name evidence="6" type="ORF">DES53_106362</name>
</gene>
<dbReference type="OrthoDB" id="9806785at2"/>
<evidence type="ECO:0000256" key="1">
    <source>
        <dbReference type="ARBA" id="ARBA00004141"/>
    </source>
</evidence>
<sequence length="288" mass="30497">MPPDLLKSVLLPLALIILMFGMGMTLRLADFKRVVSSPKATLLGSFCQLVSLPLLAFGLAYIFKLPPDLATGLMLLAVCPGGATSNIITHLSKGDTALSVTLTAVSSIITVFTIPLLLGLSMQHFLGEAQVISLPFLKTFLQLLVVTLLPVALGMWLNAARPKLTERLSRTVNVLSVSFLALVILAAVLKEKDLGAQFAVAGPAAISLNICGMAVGYAVAAIFALPVSQRRTISIEVGIQNGTLALAIALGLLESPRMAIPAVVYSLFMFASGAYMILRHGREEQRSA</sequence>
<organism evidence="6 7">
    <name type="scientific">Roseimicrobium gellanilyticum</name>
    <dbReference type="NCBI Taxonomy" id="748857"/>
    <lineage>
        <taxon>Bacteria</taxon>
        <taxon>Pseudomonadati</taxon>
        <taxon>Verrucomicrobiota</taxon>
        <taxon>Verrucomicrobiia</taxon>
        <taxon>Verrucomicrobiales</taxon>
        <taxon>Verrucomicrobiaceae</taxon>
        <taxon>Roseimicrobium</taxon>
    </lineage>
</organism>
<dbReference type="EMBL" id="QNRR01000006">
    <property type="protein sequence ID" value="RBP42653.1"/>
    <property type="molecule type" value="Genomic_DNA"/>
</dbReference>
<feature type="transmembrane region" description="Helical" evidence="5">
    <location>
        <begin position="237"/>
        <end position="253"/>
    </location>
</feature>
<keyword evidence="4 5" id="KW-0472">Membrane</keyword>
<keyword evidence="2 5" id="KW-0812">Transmembrane</keyword>
<keyword evidence="7" id="KW-1185">Reference proteome</keyword>
<dbReference type="GO" id="GO:0016020">
    <property type="term" value="C:membrane"/>
    <property type="evidence" value="ECO:0007669"/>
    <property type="project" value="UniProtKB-SubCell"/>
</dbReference>
<evidence type="ECO:0000256" key="4">
    <source>
        <dbReference type="ARBA" id="ARBA00023136"/>
    </source>
</evidence>
<dbReference type="InterPro" id="IPR038770">
    <property type="entry name" value="Na+/solute_symporter_sf"/>
</dbReference>
<keyword evidence="3 5" id="KW-1133">Transmembrane helix</keyword>
<dbReference type="PANTHER" id="PTHR10361:SF24">
    <property type="entry name" value="P3 PROTEIN"/>
    <property type="match status" value="1"/>
</dbReference>
<dbReference type="AlphaFoldDB" id="A0A366HLL7"/>
<dbReference type="Pfam" id="PF01758">
    <property type="entry name" value="SBF"/>
    <property type="match status" value="1"/>
</dbReference>
<dbReference type="PANTHER" id="PTHR10361">
    <property type="entry name" value="SODIUM-BILE ACID COTRANSPORTER"/>
    <property type="match status" value="1"/>
</dbReference>
<dbReference type="InterPro" id="IPR002657">
    <property type="entry name" value="BilAc:Na_symport/Acr3"/>
</dbReference>
<proteinExistence type="predicted"/>
<evidence type="ECO:0000256" key="5">
    <source>
        <dbReference type="SAM" id="Phobius"/>
    </source>
</evidence>
<feature type="transmembrane region" description="Helical" evidence="5">
    <location>
        <begin position="171"/>
        <end position="189"/>
    </location>
</feature>
<feature type="transmembrane region" description="Helical" evidence="5">
    <location>
        <begin position="100"/>
        <end position="120"/>
    </location>
</feature>
<dbReference type="Gene3D" id="1.20.1530.20">
    <property type="match status" value="1"/>
</dbReference>
<evidence type="ECO:0000313" key="6">
    <source>
        <dbReference type="EMBL" id="RBP42653.1"/>
    </source>
</evidence>
<feature type="transmembrane region" description="Helical" evidence="5">
    <location>
        <begin position="201"/>
        <end position="225"/>
    </location>
</feature>
<comment type="caution">
    <text evidence="6">The sequence shown here is derived from an EMBL/GenBank/DDBJ whole genome shotgun (WGS) entry which is preliminary data.</text>
</comment>
<dbReference type="InterPro" id="IPR004710">
    <property type="entry name" value="Bilac:Na_transpt"/>
</dbReference>
<reference evidence="6 7" key="1">
    <citation type="submission" date="2018-06" db="EMBL/GenBank/DDBJ databases">
        <title>Genomic Encyclopedia of Type Strains, Phase IV (KMG-IV): sequencing the most valuable type-strain genomes for metagenomic binning, comparative biology and taxonomic classification.</title>
        <authorList>
            <person name="Goeker M."/>
        </authorList>
    </citation>
    <scope>NUCLEOTIDE SEQUENCE [LARGE SCALE GENOMIC DNA]</scope>
    <source>
        <strain evidence="6 7">DSM 25532</strain>
    </source>
</reference>
<feature type="transmembrane region" description="Helical" evidence="5">
    <location>
        <begin position="140"/>
        <end position="159"/>
    </location>
</feature>
<name>A0A366HLL7_9BACT</name>
<comment type="subcellular location">
    <subcellularLocation>
        <location evidence="1">Membrane</location>
        <topology evidence="1">Multi-pass membrane protein</topology>
    </subcellularLocation>
</comment>
<evidence type="ECO:0000313" key="7">
    <source>
        <dbReference type="Proteomes" id="UP000253426"/>
    </source>
</evidence>
<feature type="transmembrane region" description="Helical" evidence="5">
    <location>
        <begin position="69"/>
        <end position="88"/>
    </location>
</feature>
<feature type="transmembrane region" description="Helical" evidence="5">
    <location>
        <begin position="41"/>
        <end position="63"/>
    </location>
</feature>
<dbReference type="RefSeq" id="WP_113959770.1">
    <property type="nucleotide sequence ID" value="NZ_QNRR01000006.1"/>
</dbReference>
<feature type="transmembrane region" description="Helical" evidence="5">
    <location>
        <begin position="6"/>
        <end position="29"/>
    </location>
</feature>
<dbReference type="Proteomes" id="UP000253426">
    <property type="component" value="Unassembled WGS sequence"/>
</dbReference>
<accession>A0A366HLL7</accession>
<protein>
    <submittedName>
        <fullName evidence="6">BASS family bile acid:Na+ symporter</fullName>
    </submittedName>
</protein>
<evidence type="ECO:0000256" key="2">
    <source>
        <dbReference type="ARBA" id="ARBA00022692"/>
    </source>
</evidence>
<feature type="transmembrane region" description="Helical" evidence="5">
    <location>
        <begin position="259"/>
        <end position="278"/>
    </location>
</feature>
<evidence type="ECO:0000256" key="3">
    <source>
        <dbReference type="ARBA" id="ARBA00022989"/>
    </source>
</evidence>